<evidence type="ECO:0000256" key="6">
    <source>
        <dbReference type="SAM" id="MobiDB-lite"/>
    </source>
</evidence>
<feature type="compositionally biased region" description="Acidic residues" evidence="6">
    <location>
        <begin position="71"/>
        <end position="84"/>
    </location>
</feature>
<feature type="compositionally biased region" description="Acidic residues" evidence="6">
    <location>
        <begin position="126"/>
        <end position="139"/>
    </location>
</feature>
<dbReference type="GO" id="GO:0022857">
    <property type="term" value="F:transmembrane transporter activity"/>
    <property type="evidence" value="ECO:0007669"/>
    <property type="project" value="InterPro"/>
</dbReference>
<dbReference type="Pfam" id="PF04515">
    <property type="entry name" value="Choline_transpo"/>
    <property type="match status" value="2"/>
</dbReference>
<evidence type="ECO:0000313" key="8">
    <source>
        <dbReference type="EMBL" id="PWN26186.1"/>
    </source>
</evidence>
<name>A0A316ULM5_9BASI</name>
<proteinExistence type="inferred from homology"/>
<feature type="region of interest" description="Disordered" evidence="6">
    <location>
        <begin position="963"/>
        <end position="1002"/>
    </location>
</feature>
<feature type="transmembrane region" description="Helical" evidence="7">
    <location>
        <begin position="789"/>
        <end position="813"/>
    </location>
</feature>
<evidence type="ECO:0000256" key="2">
    <source>
        <dbReference type="ARBA" id="ARBA00007168"/>
    </source>
</evidence>
<feature type="compositionally biased region" description="Acidic residues" evidence="6">
    <location>
        <begin position="714"/>
        <end position="723"/>
    </location>
</feature>
<evidence type="ECO:0000256" key="7">
    <source>
        <dbReference type="SAM" id="Phobius"/>
    </source>
</evidence>
<dbReference type="OrthoDB" id="420519at2759"/>
<evidence type="ECO:0000256" key="5">
    <source>
        <dbReference type="ARBA" id="ARBA00023136"/>
    </source>
</evidence>
<feature type="transmembrane region" description="Helical" evidence="7">
    <location>
        <begin position="476"/>
        <end position="497"/>
    </location>
</feature>
<keyword evidence="3 7" id="KW-0812">Transmembrane</keyword>
<feature type="region of interest" description="Disordered" evidence="6">
    <location>
        <begin position="685"/>
        <end position="771"/>
    </location>
</feature>
<feature type="transmembrane region" description="Helical" evidence="7">
    <location>
        <begin position="550"/>
        <end position="569"/>
    </location>
</feature>
<feature type="compositionally biased region" description="Polar residues" evidence="6">
    <location>
        <begin position="8"/>
        <end position="31"/>
    </location>
</feature>
<evidence type="ECO:0000256" key="3">
    <source>
        <dbReference type="ARBA" id="ARBA00022692"/>
    </source>
</evidence>
<sequence>MSHLPNFLASSSSRRQAQHPSTSSAASSQHRNAADSRYQFDPLLRSTFGHRSVDLYGSQIDNNQRGSGAYYDDDEEDGEEEEDGRADAQWAQGRSRVPGGGASSSLINASRYGPAAARRGGPELREIEDEEDDDDDEMARDEADLAREEDEQRDWGRGVNVRNFAGGRAGQQHRQGLDDSMLGSAVLGGSGISEGEGEGTDTPSASFTAHPSVRSQTQPAVLDPFLVDDEDEDGAAPTRAPSTANGGRERQRSSQSPARSASKGKGKAQALSAPVRTLSGKGWLAHSLAPGSNKGKGKSRPLRDAYSIYDDEDEGVFSSEDEESEGSEGTDEERDDGVASRSTTMHRPTKMSAASFPRPLGHSLHNGDDGFHKKMPSTSAADGATNTQSGSDSIVIDVPRSYTPTLSSDMQSWAPWSAGNNPPIKQWKDRPALLLWSASLFLTLLLAGGASIGAPTPKVPSTPAIRPSPYYTLTRSTPLLVLLCALSLGMATVQLAFLRNLDRLGGAKVLKFSLVATPTALTLGWVWAFAGSFFFDDEQWSGGGWSTTGLRTLSLIPLLLAIFFSRVLYMKRGHLARSLSVLSLAARIVHAHPTLLLLSLLHIVAFLVVSLPFGTIFMRLFLLGHFAHGKGANDDEWITDGRARVLAWATLATWIWTWAALRGIMRVTVASVVSHWYFYGPPSEEMTDEEQDAGGGEAALSSGGRKLKRGAQEQADEGDEDDATERGSSTSSEVLGLGESLPGAMSDVPGGYKDPTHPHDSSEDAQLSHRNPTASDLVRASFLRATGPSLGTVLLSALLLAFSRLLVLVSFLARTLASILSSPNIPAFLHPLAHVAYLLSGAGGVIKGVSDYTLVYTGITGADFWRSSRRCSRLVVRRGARGVVEGLLIGTVLSLLTVSLSLLAALAGFLFSAHQLHVPADAPLVGLLCGVVPYWTLRLAADVLANGADALYLCYAIDEGTPQTDRGESGGTGGEDVGESQMEARQALRGGGGGQSGKVLPI</sequence>
<dbReference type="RefSeq" id="XP_025360798.1">
    <property type="nucleotide sequence ID" value="XM_025509619.1"/>
</dbReference>
<dbReference type="EMBL" id="KZ819672">
    <property type="protein sequence ID" value="PWN26186.1"/>
    <property type="molecule type" value="Genomic_DNA"/>
</dbReference>
<feature type="transmembrane region" description="Helical" evidence="7">
    <location>
        <begin position="595"/>
        <end position="622"/>
    </location>
</feature>
<dbReference type="AlphaFoldDB" id="A0A316ULM5"/>
<accession>A0A316ULM5</accession>
<reference evidence="8 9" key="1">
    <citation type="journal article" date="2018" name="Mol. Biol. Evol.">
        <title>Broad Genomic Sampling Reveals a Smut Pathogenic Ancestry of the Fungal Clade Ustilaginomycotina.</title>
        <authorList>
            <person name="Kijpornyongpan T."/>
            <person name="Mondo S.J."/>
            <person name="Barry K."/>
            <person name="Sandor L."/>
            <person name="Lee J."/>
            <person name="Lipzen A."/>
            <person name="Pangilinan J."/>
            <person name="LaButti K."/>
            <person name="Hainaut M."/>
            <person name="Henrissat B."/>
            <person name="Grigoriev I.V."/>
            <person name="Spatafora J.W."/>
            <person name="Aime M.C."/>
        </authorList>
    </citation>
    <scope>NUCLEOTIDE SEQUENCE [LARGE SCALE GENOMIC DNA]</scope>
    <source>
        <strain evidence="8 9">MCA 5214</strain>
    </source>
</reference>
<keyword evidence="9" id="KW-1185">Reference proteome</keyword>
<dbReference type="GeneID" id="37031442"/>
<feature type="compositionally biased region" description="Acidic residues" evidence="6">
    <location>
        <begin position="309"/>
        <end position="335"/>
    </location>
</feature>
<comment type="subcellular location">
    <subcellularLocation>
        <location evidence="1">Membrane</location>
        <topology evidence="1">Multi-pass membrane protein</topology>
    </subcellularLocation>
</comment>
<feature type="transmembrane region" description="Helical" evidence="7">
    <location>
        <begin position="887"/>
        <end position="911"/>
    </location>
</feature>
<evidence type="ECO:0000256" key="1">
    <source>
        <dbReference type="ARBA" id="ARBA00004141"/>
    </source>
</evidence>
<keyword evidence="5 7" id="KW-0472">Membrane</keyword>
<dbReference type="PANTHER" id="PTHR12385">
    <property type="entry name" value="CHOLINE TRANSPORTER-LIKE (SLC FAMILY 44)"/>
    <property type="match status" value="1"/>
</dbReference>
<dbReference type="InterPro" id="IPR007603">
    <property type="entry name" value="Choline_transptr-like"/>
</dbReference>
<feature type="region of interest" description="Disordered" evidence="6">
    <location>
        <begin position="1"/>
        <end position="38"/>
    </location>
</feature>
<evidence type="ECO:0000256" key="4">
    <source>
        <dbReference type="ARBA" id="ARBA00022989"/>
    </source>
</evidence>
<dbReference type="GO" id="GO:0005886">
    <property type="term" value="C:plasma membrane"/>
    <property type="evidence" value="ECO:0007669"/>
    <property type="project" value="TreeGrafter"/>
</dbReference>
<feature type="transmembrane region" description="Helical" evidence="7">
    <location>
        <begin position="825"/>
        <end position="846"/>
    </location>
</feature>
<gene>
    <name evidence="8" type="ORF">BDZ90DRAFT_47837</name>
</gene>
<keyword evidence="4 7" id="KW-1133">Transmembrane helix</keyword>
<feature type="transmembrane region" description="Helical" evidence="7">
    <location>
        <begin position="433"/>
        <end position="456"/>
    </location>
</feature>
<protein>
    <submittedName>
        <fullName evidence="8">Uncharacterized protein</fullName>
    </submittedName>
</protein>
<dbReference type="Proteomes" id="UP000245884">
    <property type="component" value="Unassembled WGS sequence"/>
</dbReference>
<dbReference type="PANTHER" id="PTHR12385:SF88">
    <property type="entry name" value="CHOLINE TRANSPORTER-LIKE PROTEIN CTL1"/>
    <property type="match status" value="1"/>
</dbReference>
<feature type="compositionally biased region" description="Polar residues" evidence="6">
    <location>
        <begin position="201"/>
        <end position="219"/>
    </location>
</feature>
<feature type="transmembrane region" description="Helical" evidence="7">
    <location>
        <begin position="509"/>
        <end position="530"/>
    </location>
</feature>
<organism evidence="8 9">
    <name type="scientific">Jaminaea rosea</name>
    <dbReference type="NCBI Taxonomy" id="1569628"/>
    <lineage>
        <taxon>Eukaryota</taxon>
        <taxon>Fungi</taxon>
        <taxon>Dikarya</taxon>
        <taxon>Basidiomycota</taxon>
        <taxon>Ustilaginomycotina</taxon>
        <taxon>Exobasidiomycetes</taxon>
        <taxon>Microstromatales</taxon>
        <taxon>Microstromatales incertae sedis</taxon>
        <taxon>Jaminaea</taxon>
    </lineage>
</organism>
<feature type="region of interest" description="Disordered" evidence="6">
    <location>
        <begin position="55"/>
        <end position="392"/>
    </location>
</feature>
<feature type="compositionally biased region" description="Polar residues" evidence="6">
    <location>
        <begin position="376"/>
        <end position="392"/>
    </location>
</feature>
<evidence type="ECO:0000313" key="9">
    <source>
        <dbReference type="Proteomes" id="UP000245884"/>
    </source>
</evidence>
<comment type="similarity">
    <text evidence="2">Belongs to the CTL (choline transporter-like) family.</text>
</comment>